<organism evidence="1 2">
    <name type="scientific">Nitrosospira multiformis</name>
    <dbReference type="NCBI Taxonomy" id="1231"/>
    <lineage>
        <taxon>Bacteria</taxon>
        <taxon>Pseudomonadati</taxon>
        <taxon>Pseudomonadota</taxon>
        <taxon>Betaproteobacteria</taxon>
        <taxon>Nitrosomonadales</taxon>
        <taxon>Nitrosomonadaceae</taxon>
        <taxon>Nitrosospira</taxon>
    </lineage>
</organism>
<dbReference type="Proteomes" id="UP000183898">
    <property type="component" value="Unassembled WGS sequence"/>
</dbReference>
<dbReference type="RefSeq" id="WP_254772577.1">
    <property type="nucleotide sequence ID" value="NZ_FOCT01000002.1"/>
</dbReference>
<protein>
    <submittedName>
        <fullName evidence="1">Uncharacterized protein</fullName>
    </submittedName>
</protein>
<accession>A0A1H8CY78</accession>
<proteinExistence type="predicted"/>
<gene>
    <name evidence="1" type="ORF">SAMN05216404_102101</name>
</gene>
<dbReference type="EMBL" id="FOCT01000002">
    <property type="protein sequence ID" value="SEN00181.1"/>
    <property type="molecule type" value="Genomic_DNA"/>
</dbReference>
<dbReference type="AlphaFoldDB" id="A0A1H8CY78"/>
<name>A0A1H8CY78_9PROT</name>
<evidence type="ECO:0000313" key="2">
    <source>
        <dbReference type="Proteomes" id="UP000183898"/>
    </source>
</evidence>
<sequence>MARTVPVGVNEECATGDREVIMAYDIQQVINMSQDELDKLFSSGEVGEIPDGEAKGTAIIAPGTPYNYAIAQVINFFAWQGKIFDAKTSTLKNEISPFGFRAIIAKVYKDDSWFDHKPCIVLDYSETSTVAQRIRDEIRKVADKQYLGKVYWGNKHLIDFFLQF</sequence>
<evidence type="ECO:0000313" key="1">
    <source>
        <dbReference type="EMBL" id="SEN00181.1"/>
    </source>
</evidence>
<reference evidence="1 2" key="1">
    <citation type="submission" date="2016-10" db="EMBL/GenBank/DDBJ databases">
        <authorList>
            <person name="de Groot N.N."/>
        </authorList>
    </citation>
    <scope>NUCLEOTIDE SEQUENCE [LARGE SCALE GENOMIC DNA]</scope>
    <source>
        <strain evidence="1 2">Nl18</strain>
    </source>
</reference>